<dbReference type="PROSITE" id="PS51455">
    <property type="entry name" value="PIPK"/>
    <property type="match status" value="1"/>
</dbReference>
<dbReference type="Gene3D" id="3.50.7.10">
    <property type="entry name" value="GroEL"/>
    <property type="match status" value="1"/>
</dbReference>
<evidence type="ECO:0000256" key="6">
    <source>
        <dbReference type="ARBA" id="ARBA00023464"/>
    </source>
</evidence>
<dbReference type="InterPro" id="IPR002423">
    <property type="entry name" value="Cpn60/GroEL/TCP-1"/>
</dbReference>
<evidence type="ECO:0000256" key="5">
    <source>
        <dbReference type="ARBA" id="ARBA00022840"/>
    </source>
</evidence>
<dbReference type="EMBL" id="JBAMMX010000005">
    <property type="protein sequence ID" value="KAK6939801.1"/>
    <property type="molecule type" value="Genomic_DNA"/>
</dbReference>
<dbReference type="GO" id="GO:0046854">
    <property type="term" value="P:phosphatidylinositol phosphate biosynthetic process"/>
    <property type="evidence" value="ECO:0007669"/>
    <property type="project" value="TreeGrafter"/>
</dbReference>
<feature type="compositionally biased region" description="Basic and acidic residues" evidence="9">
    <location>
        <begin position="94"/>
        <end position="120"/>
    </location>
</feature>
<feature type="domain" description="PIPK" evidence="10">
    <location>
        <begin position="1300"/>
        <end position="1623"/>
    </location>
</feature>
<evidence type="ECO:0000256" key="8">
    <source>
        <dbReference type="PROSITE-ProRule" id="PRU00781"/>
    </source>
</evidence>
<feature type="compositionally biased region" description="Basic and acidic residues" evidence="9">
    <location>
        <begin position="1105"/>
        <end position="1119"/>
    </location>
</feature>
<feature type="region of interest" description="Disordered" evidence="9">
    <location>
        <begin position="656"/>
        <end position="690"/>
    </location>
</feature>
<dbReference type="Gene3D" id="3.30.810.10">
    <property type="entry name" value="2-Layer Sandwich"/>
    <property type="match status" value="1"/>
</dbReference>
<dbReference type="InterPro" id="IPR002498">
    <property type="entry name" value="PInositol-4-P-4/5-kinase_core"/>
</dbReference>
<dbReference type="InterPro" id="IPR027483">
    <property type="entry name" value="PInositol-4-P-4/5-kinase_C_sf"/>
</dbReference>
<evidence type="ECO:0000313" key="11">
    <source>
        <dbReference type="EMBL" id="KAK6939801.1"/>
    </source>
</evidence>
<evidence type="ECO:0000256" key="4">
    <source>
        <dbReference type="ARBA" id="ARBA00022777"/>
    </source>
</evidence>
<feature type="compositionally biased region" description="Polar residues" evidence="9">
    <location>
        <begin position="1089"/>
        <end position="1099"/>
    </location>
</feature>
<dbReference type="SMART" id="SM00330">
    <property type="entry name" value="PIPKc"/>
    <property type="match status" value="1"/>
</dbReference>
<dbReference type="FunFam" id="3.30.800.10:FF:000007">
    <property type="entry name" value="Putative 1-phosphatidylinositol-4-phosphate 5-kinase/ zinc ion binding family"/>
    <property type="match status" value="1"/>
</dbReference>
<evidence type="ECO:0000259" key="10">
    <source>
        <dbReference type="PROSITE" id="PS51455"/>
    </source>
</evidence>
<evidence type="ECO:0000256" key="9">
    <source>
        <dbReference type="SAM" id="MobiDB-lite"/>
    </source>
</evidence>
<feature type="region of interest" description="Disordered" evidence="9">
    <location>
        <begin position="44"/>
        <end position="249"/>
    </location>
</feature>
<accession>A0AAN8W146</accession>
<dbReference type="GO" id="GO:0000285">
    <property type="term" value="F:1-phosphatidylinositol-3-phosphate 5-kinase activity"/>
    <property type="evidence" value="ECO:0007669"/>
    <property type="project" value="UniProtKB-EC"/>
</dbReference>
<feature type="compositionally biased region" description="Low complexity" evidence="9">
    <location>
        <begin position="68"/>
        <end position="92"/>
    </location>
</feature>
<dbReference type="GO" id="GO:0005524">
    <property type="term" value="F:ATP binding"/>
    <property type="evidence" value="ECO:0007669"/>
    <property type="project" value="UniProtKB-UniRule"/>
</dbReference>
<keyword evidence="5 8" id="KW-0067">ATP-binding</keyword>
<proteinExistence type="predicted"/>
<feature type="compositionally biased region" description="Basic and acidic residues" evidence="9">
    <location>
        <begin position="127"/>
        <end position="153"/>
    </location>
</feature>
<evidence type="ECO:0000256" key="2">
    <source>
        <dbReference type="ARBA" id="ARBA00022679"/>
    </source>
</evidence>
<comment type="caution">
    <text evidence="11">The sequence shown here is derived from an EMBL/GenBank/DDBJ whole genome shotgun (WGS) entry which is preliminary data.</text>
</comment>
<dbReference type="InterPro" id="IPR027409">
    <property type="entry name" value="GroEL-like_apical_dom_sf"/>
</dbReference>
<keyword evidence="4 8" id="KW-0418">Kinase</keyword>
<dbReference type="PANTHER" id="PTHR45748:SF4">
    <property type="entry name" value="1-PHOSPHATIDYLINOSITOL-3-PHOSPHATE 5-KINASE FAB1D-RELATED"/>
    <property type="match status" value="1"/>
</dbReference>
<feature type="compositionally biased region" description="Basic and acidic residues" evidence="9">
    <location>
        <begin position="663"/>
        <end position="672"/>
    </location>
</feature>
<dbReference type="Pfam" id="PF01504">
    <property type="entry name" value="PIP5K"/>
    <property type="match status" value="2"/>
</dbReference>
<dbReference type="PANTHER" id="PTHR45748">
    <property type="entry name" value="1-PHOSPHATIDYLINOSITOL 3-PHOSPHATE 5-KINASE-RELATED"/>
    <property type="match status" value="1"/>
</dbReference>
<evidence type="ECO:0000313" key="12">
    <source>
        <dbReference type="Proteomes" id="UP001370490"/>
    </source>
</evidence>
<comment type="subunit">
    <text evidence="6">Component of the PI(3,5)P2 regulatory complex at least composed of ATG18, SAC/FIG4, FAB1 and VAC14.</text>
</comment>
<feature type="compositionally biased region" description="Basic and acidic residues" evidence="9">
    <location>
        <begin position="1070"/>
        <end position="1088"/>
    </location>
</feature>
<keyword evidence="2 8" id="KW-0808">Transferase</keyword>
<dbReference type="Pfam" id="PF00118">
    <property type="entry name" value="Cpn60_TCP1"/>
    <property type="match status" value="1"/>
</dbReference>
<keyword evidence="3 8" id="KW-0547">Nucleotide-binding</keyword>
<dbReference type="CDD" id="cd17300">
    <property type="entry name" value="PIPKc_PIKfyve"/>
    <property type="match status" value="1"/>
</dbReference>
<name>A0AAN8W146_9MAGN</name>
<evidence type="ECO:0000256" key="1">
    <source>
        <dbReference type="ARBA" id="ARBA00012009"/>
    </source>
</evidence>
<dbReference type="InterPro" id="IPR027484">
    <property type="entry name" value="PInositol-4-P-5-kinase_N"/>
</dbReference>
<dbReference type="FunFam" id="3.50.7.10:FF:000007">
    <property type="entry name" value="1-phosphatidylinositol 3-phosphate 5-kinase isoform X1"/>
    <property type="match status" value="1"/>
</dbReference>
<dbReference type="SUPFAM" id="SSF52029">
    <property type="entry name" value="GroEL apical domain-like"/>
    <property type="match status" value="1"/>
</dbReference>
<dbReference type="Proteomes" id="UP001370490">
    <property type="component" value="Unassembled WGS sequence"/>
</dbReference>
<sequence length="1662" mass="185439">MCVMCHACGAELTMSIEDNKRSPNEDAIRLNSREPLWSCKFCGEKQEDESTKQDGLSPPHTTPMLSPAVSLSSTDSFASSCSDLSVDLSSYSRGGHEESSSDSSPEDHSVRMNRHLEKKGSGAPVDGVDRNTRVLEKDHKNSNTHMDVVKDLETSVSGNSQEARHSCDESIGTYTEGNDPSFDEMDANVWEPPEPEDMEDDVGSSVVCNDDDDECGDGTKWGKPSSLSPFDDDESSGSHKFKEEKRRDMEEVKNGGFKSLVRQLLKSVGVTLSGENKDNWLDIVTCLSWEAASFVKPDAIEGKAMDPEGWVKVKCIATGSRSQSELIKGLVFKKHAAHKHMPTKYKNPCLLLIRGILGQSSNVLSSFDAMEQEKDNLKSVIEMIELCHPNVVLVEKTVSRDIQESILAKGMTLVFDMKLHRLERVARCTGSTIFSSDNITNQQLKQCDSFHFEKFVEEHAGVGEGGKKPSKTLMFLEGCPMRLGCTILLKGAHSDELKRIKCVVQIAVVMAYHLILETSFLVDQRAMFSTIPFGGVANSLPNVQLLHPCLEESTMATSSSTTDLPLSNGFHAEGGHNVDIGGDGNMMLSYEPYSPVIFSGFSSISASLKKVIGDSFPTAYQSMSTYFGLNGNEYGNQPPTALPILGCPEALNNGVMESNGSSDENKAVDSGRVHPLSNGPDTALDSKKASINDEDEMQGKDGINTVMNSQSILVLMSRRNAKGNVCEQSHFSHIKFYRNFDVPLGKFLRDNLLNQRLQCMACNELPEAHYYYYAHHDKQLTIQVKRLPTEFWLPGEAEGNIWMWSRCLKCRSGNGILKPTKRVLISAAARGLSFGKFLELSFSHHSSSIKLSSCGHSVHRDFINFFGLGPMVAMFRYSPVVTYSVTVPPEKLEFSSSIKQECLAQEYENVLKKGLKLFIDVAASLQKISSRFAGVTLKHHGLLREFSDIEEMLRQERSEFEENIQKTVLKNGNSKHGAYKFLCLNRLLLELLLESYVWDRRLHVLHSSDSGIVGPNVAYKMTQQPSMKENGVARGSTHRRENHSINGHRAVSATGDPKIKLETTEQACEPGREIPIEGSSEKSGDVSDKSNTIGFNENVNVPKEQSLDSKKLSDQDCKVRSSSSAHFHSTDESRETWPRSDHQNSDRTIPTTADLEDSGSIFDLDMSQRAVSPPLLLSKLENSTAWLWSPFLEIRREYFKDLQRGHLSKFEPSFIHTPNCLPIVHQLITEEGLKLHIPLLNDEFVVSDYEGELSSVIACALALLMELPAQPENFDEDSKRERGLVTKMFENSVSLGRNASIAMPYWSLSSSLDSDGTHSMSSISLDEARSTSFDGLNLLDSIISLGALHPEISLGVGRSPGKGKYSVVCLYANRFHDLRSRFCSSELDYIASLSRCKNWDAKGGKSKSFFAKTLDDRFIIKEIKKTEFESFFKFAPDYFGYMIQSFESGNQTCLAKILGIYQVTIRPKSGKETKHDLMVMENLTFGRNITRQYDLKGALHARFNTVIDGSGDVLLDQNFVDDMNASPMYVSRKSKRLLQRGVWNDTTFLNSINVMDYSLLVGVDTQRRELVCGIIDYLRQYTWDKQLETWVKSSLVVPKNVLPTVISPKEYKKRFRKFMSTHFLCVPDDWCSERSSNPCKLCGLRDEDDSSRSDSENQGGNK</sequence>
<evidence type="ECO:0000256" key="3">
    <source>
        <dbReference type="ARBA" id="ARBA00022741"/>
    </source>
</evidence>
<dbReference type="Gene3D" id="3.30.800.10">
    <property type="entry name" value="Phosphatidylinositol Phosphate Kinase II Beta"/>
    <property type="match status" value="1"/>
</dbReference>
<protein>
    <recommendedName>
        <fullName evidence="1">1-phosphatidylinositol-3-phosphate 5-kinase</fullName>
        <ecNumber evidence="1">2.7.1.150</ecNumber>
    </recommendedName>
    <alternativeName>
        <fullName evidence="7">Phosphatidylinositol 3-phosphate 5-kinase type III</fullName>
    </alternativeName>
</protein>
<feature type="compositionally biased region" description="Acidic residues" evidence="9">
    <location>
        <begin position="193"/>
        <end position="202"/>
    </location>
</feature>
<dbReference type="InterPro" id="IPR044769">
    <property type="entry name" value="PIKfyve_PIPKc"/>
</dbReference>
<keyword evidence="12" id="KW-1185">Reference proteome</keyword>
<organism evidence="11 12">
    <name type="scientific">Dillenia turbinata</name>
    <dbReference type="NCBI Taxonomy" id="194707"/>
    <lineage>
        <taxon>Eukaryota</taxon>
        <taxon>Viridiplantae</taxon>
        <taxon>Streptophyta</taxon>
        <taxon>Embryophyta</taxon>
        <taxon>Tracheophyta</taxon>
        <taxon>Spermatophyta</taxon>
        <taxon>Magnoliopsida</taxon>
        <taxon>eudicotyledons</taxon>
        <taxon>Gunneridae</taxon>
        <taxon>Pentapetalae</taxon>
        <taxon>Dilleniales</taxon>
        <taxon>Dilleniaceae</taxon>
        <taxon>Dillenia</taxon>
    </lineage>
</organism>
<reference evidence="11 12" key="1">
    <citation type="submission" date="2023-12" db="EMBL/GenBank/DDBJ databases">
        <title>A high-quality genome assembly for Dillenia turbinata (Dilleniales).</title>
        <authorList>
            <person name="Chanderbali A."/>
        </authorList>
    </citation>
    <scope>NUCLEOTIDE SEQUENCE [LARGE SCALE GENOMIC DNA]</scope>
    <source>
        <strain evidence="11">LSX21</strain>
        <tissue evidence="11">Leaf</tissue>
    </source>
</reference>
<feature type="region of interest" description="Disordered" evidence="9">
    <location>
        <begin position="1026"/>
        <end position="1154"/>
    </location>
</feature>
<feature type="compositionally biased region" description="Basic and acidic residues" evidence="9">
    <location>
        <begin position="236"/>
        <end position="249"/>
    </location>
</feature>
<dbReference type="CDD" id="cd03334">
    <property type="entry name" value="Fab1_TCP"/>
    <property type="match status" value="1"/>
</dbReference>
<dbReference type="EC" id="2.7.1.150" evidence="1"/>
<gene>
    <name evidence="11" type="ORF">RJ641_029332</name>
</gene>
<dbReference type="SUPFAM" id="SSF56104">
    <property type="entry name" value="SAICAR synthase-like"/>
    <property type="match status" value="1"/>
</dbReference>
<dbReference type="GO" id="GO:0010008">
    <property type="term" value="C:endosome membrane"/>
    <property type="evidence" value="ECO:0007669"/>
    <property type="project" value="TreeGrafter"/>
</dbReference>
<evidence type="ECO:0000256" key="7">
    <source>
        <dbReference type="ARBA" id="ARBA00077223"/>
    </source>
</evidence>
<feature type="compositionally biased region" description="Basic and acidic residues" evidence="9">
    <location>
        <begin position="1128"/>
        <end position="1145"/>
    </location>
</feature>
<dbReference type="FunFam" id="3.30.810.10:FF:000001">
    <property type="entry name" value="1-phosphatidylinositol 3-phosphate 5-kinase FAB1"/>
    <property type="match status" value="1"/>
</dbReference>